<keyword evidence="4" id="KW-0533">Nickel</keyword>
<dbReference type="HOGENOM" id="CLU_036879_0_2_5"/>
<evidence type="ECO:0000256" key="8">
    <source>
        <dbReference type="ARBA" id="ARBA00023112"/>
    </source>
</evidence>
<accession>B1M930</accession>
<dbReference type="Proteomes" id="UP000006589">
    <property type="component" value="Plasmid pMRAD01"/>
</dbReference>
<feature type="transmembrane region" description="Helical" evidence="11">
    <location>
        <begin position="142"/>
        <end position="165"/>
    </location>
</feature>
<dbReference type="PROSITE" id="PS50928">
    <property type="entry name" value="ABC_TM1"/>
    <property type="match status" value="1"/>
</dbReference>
<dbReference type="InterPro" id="IPR035906">
    <property type="entry name" value="MetI-like_sf"/>
</dbReference>
<evidence type="ECO:0000313" key="13">
    <source>
        <dbReference type="EMBL" id="ACB28005.1"/>
    </source>
</evidence>
<geneLocation type="plasmid" evidence="13 14">
    <name>pMRAD01</name>
</geneLocation>
<evidence type="ECO:0000256" key="3">
    <source>
        <dbReference type="ARBA" id="ARBA00022475"/>
    </source>
</evidence>
<evidence type="ECO:0000256" key="10">
    <source>
        <dbReference type="ARBA" id="ARBA00024202"/>
    </source>
</evidence>
<evidence type="ECO:0000259" key="12">
    <source>
        <dbReference type="PROSITE" id="PS50928"/>
    </source>
</evidence>
<dbReference type="NCBIfam" id="NF045470">
    <property type="entry name" value="Opp2B"/>
    <property type="match status" value="1"/>
</dbReference>
<keyword evidence="9 11" id="KW-0472">Membrane</keyword>
<keyword evidence="7" id="KW-0406">Ion transport</keyword>
<organism evidence="13 14">
    <name type="scientific">Methylobacterium radiotolerans (strain ATCC 27329 / DSM 1819 / JCM 2831 / NBRC 15690 / NCIMB 10815 / 0-1)</name>
    <dbReference type="NCBI Taxonomy" id="426355"/>
    <lineage>
        <taxon>Bacteria</taxon>
        <taxon>Pseudomonadati</taxon>
        <taxon>Pseudomonadota</taxon>
        <taxon>Alphaproteobacteria</taxon>
        <taxon>Hyphomicrobiales</taxon>
        <taxon>Methylobacteriaceae</taxon>
        <taxon>Methylobacterium</taxon>
    </lineage>
</organism>
<name>B1M930_METRJ</name>
<evidence type="ECO:0000256" key="1">
    <source>
        <dbReference type="ARBA" id="ARBA00004651"/>
    </source>
</evidence>
<keyword evidence="2 11" id="KW-0813">Transport</keyword>
<dbReference type="PANTHER" id="PTHR43163">
    <property type="entry name" value="DIPEPTIDE TRANSPORT SYSTEM PERMEASE PROTEIN DPPB-RELATED"/>
    <property type="match status" value="1"/>
</dbReference>
<evidence type="ECO:0000256" key="11">
    <source>
        <dbReference type="RuleBase" id="RU363032"/>
    </source>
</evidence>
<keyword evidence="8" id="KW-0921">Nickel transport</keyword>
<keyword evidence="6 11" id="KW-1133">Transmembrane helix</keyword>
<dbReference type="Pfam" id="PF19300">
    <property type="entry name" value="BPD_transp_1_N"/>
    <property type="match status" value="1"/>
</dbReference>
<dbReference type="AlphaFoldDB" id="B1M930"/>
<feature type="transmembrane region" description="Helical" evidence="11">
    <location>
        <begin position="109"/>
        <end position="130"/>
    </location>
</feature>
<evidence type="ECO:0000256" key="4">
    <source>
        <dbReference type="ARBA" id="ARBA00022596"/>
    </source>
</evidence>
<feature type="transmembrane region" description="Helical" evidence="11">
    <location>
        <begin position="284"/>
        <end position="307"/>
    </location>
</feature>
<feature type="transmembrane region" description="Helical" evidence="11">
    <location>
        <begin position="177"/>
        <end position="195"/>
    </location>
</feature>
<dbReference type="Pfam" id="PF00528">
    <property type="entry name" value="BPD_transp_1"/>
    <property type="match status" value="1"/>
</dbReference>
<reference evidence="13 14" key="1">
    <citation type="submission" date="2008-03" db="EMBL/GenBank/DDBJ databases">
        <title>Complete sequence of plasmid1 of Methylobacterium radiotolerans JCM 2831.</title>
        <authorList>
            <consortium name="US DOE Joint Genome Institute"/>
            <person name="Copeland A."/>
            <person name="Lucas S."/>
            <person name="Lapidus A."/>
            <person name="Glavina del Rio T."/>
            <person name="Dalin E."/>
            <person name="Tice H."/>
            <person name="Bruce D."/>
            <person name="Goodwin L."/>
            <person name="Pitluck S."/>
            <person name="Kiss H."/>
            <person name="Brettin T."/>
            <person name="Detter J.C."/>
            <person name="Han C."/>
            <person name="Kuske C.R."/>
            <person name="Schmutz J."/>
            <person name="Larimer F."/>
            <person name="Land M."/>
            <person name="Hauser L."/>
            <person name="Kyrpides N."/>
            <person name="Mikhailova N."/>
            <person name="Marx C.J."/>
            <person name="Richardson P."/>
        </authorList>
    </citation>
    <scope>NUCLEOTIDE SEQUENCE [LARGE SCALE GENOMIC DNA]</scope>
    <source>
        <strain evidence="14">ATCC 27329 / DSM 1819 / JCM 2831 / NBRC 15690 / NCIMB 10815 / 0-1</strain>
        <plasmid evidence="14">Plasmid pMRAD01</plasmid>
    </source>
</reference>
<dbReference type="Gene3D" id="1.10.3720.10">
    <property type="entry name" value="MetI-like"/>
    <property type="match status" value="1"/>
</dbReference>
<evidence type="ECO:0000256" key="7">
    <source>
        <dbReference type="ARBA" id="ARBA00023065"/>
    </source>
</evidence>
<sequence length="319" mass="34754">MTATPMLRFIAARLALIPPMLLGVSILVFVMLRLGQGDPALDYLRLSQIPPTDAALADARILLGLDRPFVVQYLDWLWRALQGDFGLSYVTRRPVLPELLGYLPATLELAGTALAVTIAVSLPLGAWAAAHRGGWQDRLVRGIAVLGVSLPNFWIAFLLVALFSVTLGWLPPMGRGTLAHLVMPALAICLMSLSVNARLLRASMLEVAGTRHVLYARLRGLPERTVQRRHVFRNALVPVVTATGMHVGELLGGALVVETIFSWPGVGRYAVSAIYNRDYPVIQCFTLVMTAVFVLCNLAVDIAYAWLDPRMRLGGEAVA</sequence>
<keyword evidence="3" id="KW-1003">Cell membrane</keyword>
<comment type="subcellular location">
    <subcellularLocation>
        <location evidence="1 11">Cell membrane</location>
        <topology evidence="1 11">Multi-pass membrane protein</topology>
    </subcellularLocation>
</comment>
<dbReference type="eggNOG" id="COG0601">
    <property type="taxonomic scope" value="Bacteria"/>
</dbReference>
<dbReference type="GO" id="GO:0071916">
    <property type="term" value="F:dipeptide transmembrane transporter activity"/>
    <property type="evidence" value="ECO:0007669"/>
    <property type="project" value="TreeGrafter"/>
</dbReference>
<evidence type="ECO:0000256" key="5">
    <source>
        <dbReference type="ARBA" id="ARBA00022692"/>
    </source>
</evidence>
<dbReference type="NCBIfam" id="TIGR02789">
    <property type="entry name" value="nickel_nikB"/>
    <property type="match status" value="1"/>
</dbReference>
<protein>
    <submittedName>
        <fullName evidence="13">Nickel ABC transporter, permease subunit NikB</fullName>
    </submittedName>
</protein>
<evidence type="ECO:0000313" key="14">
    <source>
        <dbReference type="Proteomes" id="UP000006589"/>
    </source>
</evidence>
<proteinExistence type="inferred from homology"/>
<dbReference type="InterPro" id="IPR045621">
    <property type="entry name" value="BPD_transp_1_N"/>
</dbReference>
<dbReference type="InterPro" id="IPR000515">
    <property type="entry name" value="MetI-like"/>
</dbReference>
<dbReference type="SUPFAM" id="SSF161098">
    <property type="entry name" value="MetI-like"/>
    <property type="match status" value="1"/>
</dbReference>
<dbReference type="EMBL" id="CP001002">
    <property type="protein sequence ID" value="ACB28005.1"/>
    <property type="molecule type" value="Genomic_DNA"/>
</dbReference>
<dbReference type="GO" id="GO:0005886">
    <property type="term" value="C:plasma membrane"/>
    <property type="evidence" value="ECO:0007669"/>
    <property type="project" value="UniProtKB-SubCell"/>
</dbReference>
<feature type="domain" description="ABC transmembrane type-1" evidence="12">
    <location>
        <begin position="103"/>
        <end position="300"/>
    </location>
</feature>
<dbReference type="NCBIfam" id="NF007677">
    <property type="entry name" value="PRK10352.1"/>
    <property type="match status" value="1"/>
</dbReference>
<comment type="similarity">
    <text evidence="10">Belongs to the binding-protein-dependent transport system permease family. OppBC subfamily.</text>
</comment>
<dbReference type="InterPro" id="IPR014156">
    <property type="entry name" value="Nickel_NikB"/>
</dbReference>
<dbReference type="KEGG" id="mrd:Mrad2831_6075"/>
<evidence type="ECO:0000256" key="2">
    <source>
        <dbReference type="ARBA" id="ARBA00022448"/>
    </source>
</evidence>
<dbReference type="PANTHER" id="PTHR43163:SF6">
    <property type="entry name" value="DIPEPTIDE TRANSPORT SYSTEM PERMEASE PROTEIN DPPB-RELATED"/>
    <property type="match status" value="1"/>
</dbReference>
<gene>
    <name evidence="13" type="ordered locus">Mrad2831_6075</name>
</gene>
<dbReference type="CDD" id="cd06261">
    <property type="entry name" value="TM_PBP2"/>
    <property type="match status" value="1"/>
</dbReference>
<dbReference type="GO" id="GO:0015099">
    <property type="term" value="F:nickel cation transmembrane transporter activity"/>
    <property type="evidence" value="ECO:0007669"/>
    <property type="project" value="InterPro"/>
</dbReference>
<evidence type="ECO:0000256" key="6">
    <source>
        <dbReference type="ARBA" id="ARBA00022989"/>
    </source>
</evidence>
<keyword evidence="13" id="KW-0614">Plasmid</keyword>
<dbReference type="InterPro" id="IPR050045">
    <property type="entry name" value="Opp2B"/>
</dbReference>
<keyword evidence="5 11" id="KW-0812">Transmembrane</keyword>
<evidence type="ECO:0000256" key="9">
    <source>
        <dbReference type="ARBA" id="ARBA00023136"/>
    </source>
</evidence>